<proteinExistence type="predicted"/>
<dbReference type="RefSeq" id="WP_009518356.1">
    <property type="nucleotide sequence ID" value="NZ_CCAE010000035.1"/>
</dbReference>
<dbReference type="Pfam" id="PF00072">
    <property type="entry name" value="Response_reg"/>
    <property type="match status" value="1"/>
</dbReference>
<evidence type="ECO:0000256" key="2">
    <source>
        <dbReference type="PROSITE-ProRule" id="PRU00169"/>
    </source>
</evidence>
<dbReference type="InterPro" id="IPR011006">
    <property type="entry name" value="CheY-like_superfamily"/>
</dbReference>
<accession>A0A1L1PUW1</accession>
<dbReference type="Proteomes" id="UP000028878">
    <property type="component" value="Unassembled WGS sequence"/>
</dbReference>
<dbReference type="SUPFAM" id="SSF52172">
    <property type="entry name" value="CheY-like"/>
    <property type="match status" value="1"/>
</dbReference>
<dbReference type="PANTHER" id="PTHR44591:SF3">
    <property type="entry name" value="RESPONSE REGULATORY DOMAIN-CONTAINING PROTEIN"/>
    <property type="match status" value="1"/>
</dbReference>
<dbReference type="InterPro" id="IPR050595">
    <property type="entry name" value="Bact_response_regulator"/>
</dbReference>
<dbReference type="EMBL" id="CCAE010000035">
    <property type="protein sequence ID" value="CDN89105.1"/>
    <property type="molecule type" value="Genomic_DNA"/>
</dbReference>
<feature type="domain" description="Response regulatory" evidence="3">
    <location>
        <begin position="2"/>
        <end position="121"/>
    </location>
</feature>
<dbReference type="GO" id="GO:0000160">
    <property type="term" value="P:phosphorelay signal transduction system"/>
    <property type="evidence" value="ECO:0007669"/>
    <property type="project" value="InterPro"/>
</dbReference>
<protein>
    <submittedName>
        <fullName evidence="4">Response regulator receiver protein</fullName>
    </submittedName>
</protein>
<keyword evidence="1 2" id="KW-0597">Phosphoprotein</keyword>
<dbReference type="PROSITE" id="PS50110">
    <property type="entry name" value="RESPONSE_REGULATORY"/>
    <property type="match status" value="1"/>
</dbReference>
<keyword evidence="5" id="KW-1185">Reference proteome</keyword>
<reference evidence="5" key="1">
    <citation type="submission" date="2014-02" db="EMBL/GenBank/DDBJ databases">
        <authorList>
            <person name="Gan H."/>
        </authorList>
    </citation>
    <scope>NUCLEOTIDE SEQUENCE [LARGE SCALE GENOMIC DNA]</scope>
    <source>
        <strain evidence="5">S1</strain>
    </source>
</reference>
<evidence type="ECO:0000313" key="5">
    <source>
        <dbReference type="Proteomes" id="UP000028878"/>
    </source>
</evidence>
<organism evidence="4 5">
    <name type="scientific">Hydrogenophaga intermedia</name>
    <dbReference type="NCBI Taxonomy" id="65786"/>
    <lineage>
        <taxon>Bacteria</taxon>
        <taxon>Pseudomonadati</taxon>
        <taxon>Pseudomonadota</taxon>
        <taxon>Betaproteobacteria</taxon>
        <taxon>Burkholderiales</taxon>
        <taxon>Comamonadaceae</taxon>
        <taxon>Hydrogenophaga</taxon>
    </lineage>
</organism>
<evidence type="ECO:0000313" key="4">
    <source>
        <dbReference type="EMBL" id="CDN89105.1"/>
    </source>
</evidence>
<reference evidence="5" key="2">
    <citation type="submission" date="2014-11" db="EMBL/GenBank/DDBJ databases">
        <title>Draft genome sequence of Hydrogenophaga intermedia S1.</title>
        <authorList>
            <person name="Gan H.M."/>
            <person name="Chew T.H."/>
            <person name="Stolz A."/>
        </authorList>
    </citation>
    <scope>NUCLEOTIDE SEQUENCE [LARGE SCALE GENOMIC DNA]</scope>
    <source>
        <strain evidence="5">S1</strain>
    </source>
</reference>
<dbReference type="InterPro" id="IPR001789">
    <property type="entry name" value="Sig_transdc_resp-reg_receiver"/>
</dbReference>
<dbReference type="AlphaFoldDB" id="A0A1L1PUW1"/>
<evidence type="ECO:0000259" key="3">
    <source>
        <dbReference type="PROSITE" id="PS50110"/>
    </source>
</evidence>
<gene>
    <name evidence="4" type="ORF">BN948_03542</name>
</gene>
<name>A0A1L1PUW1_HYDIT</name>
<dbReference type="SMART" id="SM00448">
    <property type="entry name" value="REC"/>
    <property type="match status" value="1"/>
</dbReference>
<sequence length="235" mass="25409">MKVLLVDDDEISRQVLVASLSRVSGVSGVVEAEDGEAAWQLLESGLRPALCCCDLVMPNLDGVGLLERARAHSLLAGLPFVMISSAADRESVKRAALAGAAGFIVKPFAVAAVSQTIEKILREARTRQAESSAETRRRLGVTGEQLQQMARRWRGEARDLVERRAHRADGAGQSPSPEEAGLESALRRLHSASVLLGQHRCAELLQREIDAPSSQRDVILLEVARMADDWVGDSV</sequence>
<dbReference type="PANTHER" id="PTHR44591">
    <property type="entry name" value="STRESS RESPONSE REGULATOR PROTEIN 1"/>
    <property type="match status" value="1"/>
</dbReference>
<evidence type="ECO:0000256" key="1">
    <source>
        <dbReference type="ARBA" id="ARBA00022553"/>
    </source>
</evidence>
<dbReference type="Gene3D" id="3.40.50.2300">
    <property type="match status" value="1"/>
</dbReference>
<feature type="modified residue" description="4-aspartylphosphate" evidence="2">
    <location>
        <position position="54"/>
    </location>
</feature>